<dbReference type="Pfam" id="PF01549">
    <property type="entry name" value="ShK"/>
    <property type="match status" value="1"/>
</dbReference>
<dbReference type="InterPro" id="IPR003582">
    <property type="entry name" value="ShKT_dom"/>
</dbReference>
<evidence type="ECO:0000313" key="3">
    <source>
        <dbReference type="EMBL" id="TKR87156.1"/>
    </source>
</evidence>
<comment type="caution">
    <text evidence="3">The sequence shown here is derived from an EMBL/GenBank/DDBJ whole genome shotgun (WGS) entry which is preliminary data.</text>
</comment>
<proteinExistence type="predicted"/>
<feature type="signal peptide" evidence="1">
    <location>
        <begin position="1"/>
        <end position="20"/>
    </location>
</feature>
<evidence type="ECO:0000259" key="2">
    <source>
        <dbReference type="SMART" id="SM00254"/>
    </source>
</evidence>
<gene>
    <name evidence="3" type="ORF">L596_011605</name>
</gene>
<evidence type="ECO:0000313" key="4">
    <source>
        <dbReference type="Proteomes" id="UP000298663"/>
    </source>
</evidence>
<feature type="domain" description="ShKT" evidence="2">
    <location>
        <begin position="25"/>
        <end position="64"/>
    </location>
</feature>
<keyword evidence="1" id="KW-0732">Signal</keyword>
<dbReference type="Proteomes" id="UP000298663">
    <property type="component" value="Unassembled WGS sequence"/>
</dbReference>
<reference evidence="3 4" key="1">
    <citation type="journal article" date="2015" name="Genome Biol.">
        <title>Comparative genomics of Steinernema reveals deeply conserved gene regulatory networks.</title>
        <authorList>
            <person name="Dillman A.R."/>
            <person name="Macchietto M."/>
            <person name="Porter C.F."/>
            <person name="Rogers A."/>
            <person name="Williams B."/>
            <person name="Antoshechkin I."/>
            <person name="Lee M.M."/>
            <person name="Goodwin Z."/>
            <person name="Lu X."/>
            <person name="Lewis E.E."/>
            <person name="Goodrich-Blair H."/>
            <person name="Stock S.P."/>
            <person name="Adams B.J."/>
            <person name="Sternberg P.W."/>
            <person name="Mortazavi A."/>
        </authorList>
    </citation>
    <scope>NUCLEOTIDE SEQUENCE [LARGE SCALE GENOMIC DNA]</scope>
    <source>
        <strain evidence="3 4">ALL</strain>
    </source>
</reference>
<keyword evidence="4" id="KW-1185">Reference proteome</keyword>
<evidence type="ECO:0000256" key="1">
    <source>
        <dbReference type="SAM" id="SignalP"/>
    </source>
</evidence>
<dbReference type="Gene3D" id="1.10.10.1940">
    <property type="match status" value="1"/>
</dbReference>
<reference evidence="3 4" key="2">
    <citation type="journal article" date="2019" name="G3 (Bethesda)">
        <title>Hybrid Assembly of the Genome of the Entomopathogenic Nematode Steinernema carpocapsae Identifies the X-Chromosome.</title>
        <authorList>
            <person name="Serra L."/>
            <person name="Macchietto M."/>
            <person name="Macias-Munoz A."/>
            <person name="McGill C.J."/>
            <person name="Rodriguez I.M."/>
            <person name="Rodriguez B."/>
            <person name="Murad R."/>
            <person name="Mortazavi A."/>
        </authorList>
    </citation>
    <scope>NUCLEOTIDE SEQUENCE [LARGE SCALE GENOMIC DNA]</scope>
    <source>
        <strain evidence="3 4">ALL</strain>
    </source>
</reference>
<accession>A0A4U5NUU6</accession>
<sequence length="69" mass="7629">MQAALFVFVLVAFAFGGNDAITGTICADTHSRCKEFQAVGFCHNEFFTLEIRKKTCGYTCSLCERPNTP</sequence>
<dbReference type="AlphaFoldDB" id="A0A4U5NUU6"/>
<organism evidence="3 4">
    <name type="scientific">Steinernema carpocapsae</name>
    <name type="common">Entomopathogenic nematode</name>
    <dbReference type="NCBI Taxonomy" id="34508"/>
    <lineage>
        <taxon>Eukaryota</taxon>
        <taxon>Metazoa</taxon>
        <taxon>Ecdysozoa</taxon>
        <taxon>Nematoda</taxon>
        <taxon>Chromadorea</taxon>
        <taxon>Rhabditida</taxon>
        <taxon>Tylenchina</taxon>
        <taxon>Panagrolaimomorpha</taxon>
        <taxon>Strongyloidoidea</taxon>
        <taxon>Steinernematidae</taxon>
        <taxon>Steinernema</taxon>
    </lineage>
</organism>
<name>A0A4U5NUU6_STECR</name>
<feature type="chain" id="PRO_5020520638" description="ShKT domain-containing protein" evidence="1">
    <location>
        <begin position="21"/>
        <end position="69"/>
    </location>
</feature>
<protein>
    <recommendedName>
        <fullName evidence="2">ShKT domain-containing protein</fullName>
    </recommendedName>
</protein>
<dbReference type="EMBL" id="AZBU02000003">
    <property type="protein sequence ID" value="TKR87156.1"/>
    <property type="molecule type" value="Genomic_DNA"/>
</dbReference>
<dbReference type="SMART" id="SM00254">
    <property type="entry name" value="ShKT"/>
    <property type="match status" value="1"/>
</dbReference>